<accession>A0ABD5NIW9</accession>
<dbReference type="Proteomes" id="UP001595846">
    <property type="component" value="Unassembled WGS sequence"/>
</dbReference>
<proteinExistence type="predicted"/>
<reference evidence="3 4" key="1">
    <citation type="journal article" date="2019" name="Int. J. Syst. Evol. Microbiol.">
        <title>The Global Catalogue of Microorganisms (GCM) 10K type strain sequencing project: providing services to taxonomists for standard genome sequencing and annotation.</title>
        <authorList>
            <consortium name="The Broad Institute Genomics Platform"/>
            <consortium name="The Broad Institute Genome Sequencing Center for Infectious Disease"/>
            <person name="Wu L."/>
            <person name="Ma J."/>
        </authorList>
    </citation>
    <scope>NUCLEOTIDE SEQUENCE [LARGE SCALE GENOMIC DNA]</scope>
    <source>
        <strain evidence="3 4">IBRC-M 10256</strain>
    </source>
</reference>
<sequence length="72" mass="7524">MSDALSLRRIGVALWRLAWLALTVTGWVVGLTLLFVSTGWPRWAFYVAVIGGTIAFASLGAATGSVTGPADS</sequence>
<dbReference type="Pfam" id="PF26436">
    <property type="entry name" value="DUF8119"/>
    <property type="match status" value="1"/>
</dbReference>
<evidence type="ECO:0000313" key="3">
    <source>
        <dbReference type="EMBL" id="MFC3956820.1"/>
    </source>
</evidence>
<evidence type="ECO:0000259" key="2">
    <source>
        <dbReference type="Pfam" id="PF26436"/>
    </source>
</evidence>
<comment type="caution">
    <text evidence="3">The sequence shown here is derived from an EMBL/GenBank/DDBJ whole genome shotgun (WGS) entry which is preliminary data.</text>
</comment>
<keyword evidence="1" id="KW-0812">Transmembrane</keyword>
<feature type="transmembrane region" description="Helical" evidence="1">
    <location>
        <begin position="43"/>
        <end position="66"/>
    </location>
</feature>
<dbReference type="EMBL" id="JBHSAQ010000001">
    <property type="protein sequence ID" value="MFC3956820.1"/>
    <property type="molecule type" value="Genomic_DNA"/>
</dbReference>
<dbReference type="InterPro" id="IPR058432">
    <property type="entry name" value="DUF8119"/>
</dbReference>
<feature type="transmembrane region" description="Helical" evidence="1">
    <location>
        <begin position="12"/>
        <end position="37"/>
    </location>
</feature>
<dbReference type="GeneID" id="73905019"/>
<dbReference type="AlphaFoldDB" id="A0ABD5NIW9"/>
<evidence type="ECO:0000256" key="1">
    <source>
        <dbReference type="SAM" id="Phobius"/>
    </source>
</evidence>
<gene>
    <name evidence="3" type="ORF">ACFOUR_00340</name>
</gene>
<organism evidence="3 4">
    <name type="scientific">Halovivax cerinus</name>
    <dbReference type="NCBI Taxonomy" id="1487865"/>
    <lineage>
        <taxon>Archaea</taxon>
        <taxon>Methanobacteriati</taxon>
        <taxon>Methanobacteriota</taxon>
        <taxon>Stenosarchaea group</taxon>
        <taxon>Halobacteria</taxon>
        <taxon>Halobacteriales</taxon>
        <taxon>Natrialbaceae</taxon>
        <taxon>Halovivax</taxon>
    </lineage>
</organism>
<evidence type="ECO:0000313" key="4">
    <source>
        <dbReference type="Proteomes" id="UP001595846"/>
    </source>
</evidence>
<protein>
    <submittedName>
        <fullName evidence="3">DUF4175 domain-containing protein</fullName>
    </submittedName>
</protein>
<keyword evidence="1" id="KW-0472">Membrane</keyword>
<dbReference type="RefSeq" id="WP_256532241.1">
    <property type="nucleotide sequence ID" value="NZ_CP101824.1"/>
</dbReference>
<keyword evidence="1" id="KW-1133">Transmembrane helix</keyword>
<keyword evidence="4" id="KW-1185">Reference proteome</keyword>
<name>A0ABD5NIW9_9EURY</name>
<feature type="domain" description="DUF8119" evidence="2">
    <location>
        <begin position="7"/>
        <end position="65"/>
    </location>
</feature>